<evidence type="ECO:0000256" key="2">
    <source>
        <dbReference type="ARBA" id="ARBA00023082"/>
    </source>
</evidence>
<evidence type="ECO:0000259" key="4">
    <source>
        <dbReference type="Pfam" id="PF08281"/>
    </source>
</evidence>
<evidence type="ECO:0000313" key="6">
    <source>
        <dbReference type="Proteomes" id="UP000027734"/>
    </source>
</evidence>
<accession>A0A073IFB5</accession>
<dbReference type="GO" id="GO:0016987">
    <property type="term" value="F:sigma factor activity"/>
    <property type="evidence" value="ECO:0007669"/>
    <property type="project" value="UniProtKB-KW"/>
</dbReference>
<dbReference type="AlphaFoldDB" id="A0A073IFB5"/>
<dbReference type="Gene3D" id="1.10.10.10">
    <property type="entry name" value="Winged helix-like DNA-binding domain superfamily/Winged helix DNA-binding domain"/>
    <property type="match status" value="1"/>
</dbReference>
<feature type="domain" description="RNA polymerase sigma factor 70 region 4 type 2" evidence="4">
    <location>
        <begin position="22"/>
        <end position="73"/>
    </location>
</feature>
<dbReference type="Pfam" id="PF08281">
    <property type="entry name" value="Sigma70_r4_2"/>
    <property type="match status" value="1"/>
</dbReference>
<dbReference type="GO" id="GO:0006352">
    <property type="term" value="P:DNA-templated transcription initiation"/>
    <property type="evidence" value="ECO:0007669"/>
    <property type="project" value="InterPro"/>
</dbReference>
<dbReference type="Proteomes" id="UP000027734">
    <property type="component" value="Unassembled WGS sequence"/>
</dbReference>
<dbReference type="PANTHER" id="PTHR43133">
    <property type="entry name" value="RNA POLYMERASE ECF-TYPE SIGMA FACTO"/>
    <property type="match status" value="1"/>
</dbReference>
<proteinExistence type="predicted"/>
<keyword evidence="3" id="KW-0804">Transcription</keyword>
<gene>
    <name evidence="5" type="ORF">DSW25_16075</name>
</gene>
<dbReference type="CDD" id="cd06171">
    <property type="entry name" value="Sigma70_r4"/>
    <property type="match status" value="1"/>
</dbReference>
<dbReference type="GO" id="GO:0003677">
    <property type="term" value="F:DNA binding"/>
    <property type="evidence" value="ECO:0007669"/>
    <property type="project" value="InterPro"/>
</dbReference>
<name>A0A073IFB5_9RHOB</name>
<dbReference type="eggNOG" id="COG1595">
    <property type="taxonomic scope" value="Bacteria"/>
</dbReference>
<evidence type="ECO:0000256" key="3">
    <source>
        <dbReference type="ARBA" id="ARBA00023163"/>
    </source>
</evidence>
<keyword evidence="1" id="KW-0805">Transcription regulation</keyword>
<keyword evidence="6" id="KW-1185">Reference proteome</keyword>
<organism evidence="5 6">
    <name type="scientific">Sulfitobacter donghicola DSW-25 = KCTC 12864 = JCM 14565</name>
    <dbReference type="NCBI Taxonomy" id="1300350"/>
    <lineage>
        <taxon>Bacteria</taxon>
        <taxon>Pseudomonadati</taxon>
        <taxon>Pseudomonadota</taxon>
        <taxon>Alphaproteobacteria</taxon>
        <taxon>Rhodobacterales</taxon>
        <taxon>Roseobacteraceae</taxon>
        <taxon>Sulfitobacter</taxon>
    </lineage>
</organism>
<protein>
    <recommendedName>
        <fullName evidence="4">RNA polymerase sigma factor 70 region 4 type 2 domain-containing protein</fullName>
    </recommendedName>
</protein>
<evidence type="ECO:0000313" key="5">
    <source>
        <dbReference type="EMBL" id="KEJ88191.1"/>
    </source>
</evidence>
<dbReference type="InterPro" id="IPR013324">
    <property type="entry name" value="RNA_pol_sigma_r3/r4-like"/>
</dbReference>
<evidence type="ECO:0000256" key="1">
    <source>
        <dbReference type="ARBA" id="ARBA00023015"/>
    </source>
</evidence>
<reference evidence="5 6" key="1">
    <citation type="submission" date="2014-01" db="EMBL/GenBank/DDBJ databases">
        <title>Sulfitobacter donghicola JCM 14565 Genome Sequencing.</title>
        <authorList>
            <person name="Lai Q."/>
            <person name="Hong Z."/>
        </authorList>
    </citation>
    <scope>NUCLEOTIDE SEQUENCE [LARGE SCALE GENOMIC DNA]</scope>
    <source>
        <strain evidence="5 6">JCM 14565</strain>
    </source>
</reference>
<keyword evidence="2" id="KW-0731">Sigma factor</keyword>
<sequence length="84" mass="9471">MPVESTELEDNAPSVETNIFARQVLKKIQALPEGQRLCVFLVYVEGQSYREAADMLNIPIGTVMSRLSTARRTISEDVNQERTD</sequence>
<dbReference type="InterPro" id="IPR039425">
    <property type="entry name" value="RNA_pol_sigma-70-like"/>
</dbReference>
<dbReference type="SUPFAM" id="SSF88659">
    <property type="entry name" value="Sigma3 and sigma4 domains of RNA polymerase sigma factors"/>
    <property type="match status" value="1"/>
</dbReference>
<dbReference type="InterPro" id="IPR013249">
    <property type="entry name" value="RNA_pol_sigma70_r4_t2"/>
</dbReference>
<dbReference type="PANTHER" id="PTHR43133:SF25">
    <property type="entry name" value="RNA POLYMERASE SIGMA FACTOR RFAY-RELATED"/>
    <property type="match status" value="1"/>
</dbReference>
<comment type="caution">
    <text evidence="5">The sequence shown here is derived from an EMBL/GenBank/DDBJ whole genome shotgun (WGS) entry which is preliminary data.</text>
</comment>
<dbReference type="InterPro" id="IPR036388">
    <property type="entry name" value="WH-like_DNA-bd_sf"/>
</dbReference>
<dbReference type="EMBL" id="JAMC01000007">
    <property type="protein sequence ID" value="KEJ88191.1"/>
    <property type="molecule type" value="Genomic_DNA"/>
</dbReference>
<dbReference type="STRING" id="1300350.Z948_2514"/>